<accession>A0A1G9ZM71</accession>
<dbReference type="SUPFAM" id="SSF53822">
    <property type="entry name" value="Periplasmic binding protein-like I"/>
    <property type="match status" value="1"/>
</dbReference>
<protein>
    <submittedName>
        <fullName evidence="6">Monosaccharide ABC transporter substrate-binding protein, CUT2 family</fullName>
    </submittedName>
</protein>
<proteinExistence type="inferred from homology"/>
<dbReference type="RefSeq" id="WP_281245376.1">
    <property type="nucleotide sequence ID" value="NZ_FNIC01000002.1"/>
</dbReference>
<evidence type="ECO:0000256" key="1">
    <source>
        <dbReference type="ARBA" id="ARBA00004196"/>
    </source>
</evidence>
<evidence type="ECO:0000256" key="4">
    <source>
        <dbReference type="SAM" id="SignalP"/>
    </source>
</evidence>
<feature type="signal peptide" evidence="4">
    <location>
        <begin position="1"/>
        <end position="27"/>
    </location>
</feature>
<sequence>MMGSSLRRGAIALGGVALLLSAAACGAGDENANNDGEGGSGIRVGVTVYDMSSFITQGQEGMEAYADANDIELLWNSAGNDVATQASQVEQLINQDVDAIIIVPVQADSLSPQLQAAKDADIPVFAVNTTLTNEDLITSSVLPDDVAAGAQEMEMMAEALGGKGNIVILQGPLGSSPELDRTEGIESVLADYPDIKVLAKDTANWKRDEAVNKVKNWISSFGDELDGVVAENDDMGLGAVQAMSEAGISLPVVGIDGIEDGLAAVANGDFIGSSLQHGRVELAAGLAVAQKFIAGDDVEKTYTYVMPPISPDNVEQYQKNVVTEKDAFLATLADLIEKNLASGDIANEE</sequence>
<evidence type="ECO:0000256" key="3">
    <source>
        <dbReference type="ARBA" id="ARBA00022729"/>
    </source>
</evidence>
<dbReference type="GO" id="GO:0030246">
    <property type="term" value="F:carbohydrate binding"/>
    <property type="evidence" value="ECO:0007669"/>
    <property type="project" value="UniProtKB-ARBA"/>
</dbReference>
<dbReference type="Pfam" id="PF13407">
    <property type="entry name" value="Peripla_BP_4"/>
    <property type="match status" value="1"/>
</dbReference>
<dbReference type="EMBL" id="FNIC01000002">
    <property type="protein sequence ID" value="SDN22374.1"/>
    <property type="molecule type" value="Genomic_DNA"/>
</dbReference>
<dbReference type="PANTHER" id="PTHR46847:SF1">
    <property type="entry name" value="D-ALLOSE-BINDING PERIPLASMIC PROTEIN-RELATED"/>
    <property type="match status" value="1"/>
</dbReference>
<keyword evidence="3 4" id="KW-0732">Signal</keyword>
<keyword evidence="7" id="KW-1185">Reference proteome</keyword>
<feature type="chain" id="PRO_5039726199" evidence="4">
    <location>
        <begin position="28"/>
        <end position="349"/>
    </location>
</feature>
<dbReference type="Proteomes" id="UP000199004">
    <property type="component" value="Unassembled WGS sequence"/>
</dbReference>
<comment type="subcellular location">
    <subcellularLocation>
        <location evidence="1">Cell envelope</location>
    </subcellularLocation>
</comment>
<comment type="similarity">
    <text evidence="2">Belongs to the bacterial solute-binding protein 2 family.</text>
</comment>
<dbReference type="InterPro" id="IPR025997">
    <property type="entry name" value="SBP_2_dom"/>
</dbReference>
<organism evidence="6 7">
    <name type="scientific">Nocardioides szechwanensis</name>
    <dbReference type="NCBI Taxonomy" id="1005944"/>
    <lineage>
        <taxon>Bacteria</taxon>
        <taxon>Bacillati</taxon>
        <taxon>Actinomycetota</taxon>
        <taxon>Actinomycetes</taxon>
        <taxon>Propionibacteriales</taxon>
        <taxon>Nocardioidaceae</taxon>
        <taxon>Nocardioides</taxon>
    </lineage>
</organism>
<dbReference type="InterPro" id="IPR028082">
    <property type="entry name" value="Peripla_BP_I"/>
</dbReference>
<gene>
    <name evidence="6" type="ORF">SAMN05192576_1780</name>
</gene>
<dbReference type="STRING" id="1005944.SAMN05192576_1780"/>
<dbReference type="PROSITE" id="PS51257">
    <property type="entry name" value="PROKAR_LIPOPROTEIN"/>
    <property type="match status" value="1"/>
</dbReference>
<dbReference type="Gene3D" id="3.40.50.2300">
    <property type="match status" value="2"/>
</dbReference>
<dbReference type="PANTHER" id="PTHR46847">
    <property type="entry name" value="D-ALLOSE-BINDING PERIPLASMIC PROTEIN-RELATED"/>
    <property type="match status" value="1"/>
</dbReference>
<reference evidence="6 7" key="1">
    <citation type="submission" date="2016-10" db="EMBL/GenBank/DDBJ databases">
        <authorList>
            <person name="de Groot N.N."/>
        </authorList>
    </citation>
    <scope>NUCLEOTIDE SEQUENCE [LARGE SCALE GENOMIC DNA]</scope>
    <source>
        <strain evidence="6 7">CGMCC 1.11147</strain>
    </source>
</reference>
<evidence type="ECO:0000256" key="2">
    <source>
        <dbReference type="ARBA" id="ARBA00007639"/>
    </source>
</evidence>
<evidence type="ECO:0000259" key="5">
    <source>
        <dbReference type="Pfam" id="PF13407"/>
    </source>
</evidence>
<dbReference type="CDD" id="cd06313">
    <property type="entry name" value="PBP1_ABC_ThpA_XypA"/>
    <property type="match status" value="1"/>
</dbReference>
<name>A0A1G9ZM71_9ACTN</name>
<evidence type="ECO:0000313" key="7">
    <source>
        <dbReference type="Proteomes" id="UP000199004"/>
    </source>
</evidence>
<evidence type="ECO:0000313" key="6">
    <source>
        <dbReference type="EMBL" id="SDN22374.1"/>
    </source>
</evidence>
<feature type="domain" description="Periplasmic binding protein" evidence="5">
    <location>
        <begin position="44"/>
        <end position="295"/>
    </location>
</feature>
<dbReference type="GO" id="GO:0030313">
    <property type="term" value="C:cell envelope"/>
    <property type="evidence" value="ECO:0007669"/>
    <property type="project" value="UniProtKB-SubCell"/>
</dbReference>
<dbReference type="AlphaFoldDB" id="A0A1G9ZM71"/>